<evidence type="ECO:0000256" key="5">
    <source>
        <dbReference type="SAM" id="Phobius"/>
    </source>
</evidence>
<protein>
    <submittedName>
        <fullName evidence="6">Actin cortical patch SUR7/pH-response regulator PalI</fullName>
    </submittedName>
</protein>
<dbReference type="InterPro" id="IPR051380">
    <property type="entry name" value="pH-response_reg_palI/RIM9"/>
</dbReference>
<proteinExistence type="predicted"/>
<keyword evidence="2 5" id="KW-0812">Transmembrane</keyword>
<evidence type="ECO:0000256" key="4">
    <source>
        <dbReference type="ARBA" id="ARBA00023136"/>
    </source>
</evidence>
<feature type="transmembrane region" description="Helical" evidence="5">
    <location>
        <begin position="168"/>
        <end position="189"/>
    </location>
</feature>
<accession>A0A0F7SF29</accession>
<evidence type="ECO:0000256" key="3">
    <source>
        <dbReference type="ARBA" id="ARBA00022989"/>
    </source>
</evidence>
<name>A0A0F7SF29_PHARH</name>
<dbReference type="PANTHER" id="PTHR28013">
    <property type="entry name" value="PROTEIN DCV1-RELATED"/>
    <property type="match status" value="1"/>
</dbReference>
<keyword evidence="3 5" id="KW-1133">Transmembrane helix</keyword>
<evidence type="ECO:0000313" key="6">
    <source>
        <dbReference type="EMBL" id="CDZ97306.1"/>
    </source>
</evidence>
<dbReference type="GO" id="GO:0032153">
    <property type="term" value="C:cell division site"/>
    <property type="evidence" value="ECO:0007669"/>
    <property type="project" value="TreeGrafter"/>
</dbReference>
<reference evidence="6" key="1">
    <citation type="submission" date="2014-08" db="EMBL/GenBank/DDBJ databases">
        <authorList>
            <person name="Sharma Rahul"/>
            <person name="Thines Marco"/>
        </authorList>
    </citation>
    <scope>NUCLEOTIDE SEQUENCE</scope>
</reference>
<feature type="transmembrane region" description="Helical" evidence="5">
    <location>
        <begin position="88"/>
        <end position="110"/>
    </location>
</feature>
<dbReference type="GO" id="GO:0005886">
    <property type="term" value="C:plasma membrane"/>
    <property type="evidence" value="ECO:0007669"/>
    <property type="project" value="InterPro"/>
</dbReference>
<dbReference type="AlphaFoldDB" id="A0A0F7SF29"/>
<dbReference type="InterPro" id="IPR009571">
    <property type="entry name" value="SUR7/Rim9-like_fungi"/>
</dbReference>
<comment type="subcellular location">
    <subcellularLocation>
        <location evidence="1">Membrane</location>
        <topology evidence="1">Multi-pass membrane protein</topology>
    </subcellularLocation>
</comment>
<evidence type="ECO:0000256" key="2">
    <source>
        <dbReference type="ARBA" id="ARBA00022692"/>
    </source>
</evidence>
<feature type="transmembrane region" description="Helical" evidence="5">
    <location>
        <begin position="122"/>
        <end position="148"/>
    </location>
</feature>
<sequence>MPSFAAFPGFFFAFAAMVLLVIVSVSVPIWDSVYFLKATLNSETVTFGNWGYCVQGGSCTSAKYGYDLTSTLISDSTGKLSNALSKGLTYVFILHPIAAGLSFIAALLGLIGTFASSRASTILMVIASLLALLVTGVAWIINMIAFGIARNRVRNAGGQASYENGEWILLGAFASLILASFFAVCGSFGRFRSDRGAGIPARY</sequence>
<dbReference type="PANTHER" id="PTHR28013:SF3">
    <property type="entry name" value="PROTEIN DCV1-RELATED"/>
    <property type="match status" value="1"/>
</dbReference>
<evidence type="ECO:0000256" key="1">
    <source>
        <dbReference type="ARBA" id="ARBA00004141"/>
    </source>
</evidence>
<dbReference type="GO" id="GO:0035838">
    <property type="term" value="C:growing cell tip"/>
    <property type="evidence" value="ECO:0007669"/>
    <property type="project" value="TreeGrafter"/>
</dbReference>
<dbReference type="Pfam" id="PF06687">
    <property type="entry name" value="SUR7"/>
    <property type="match status" value="1"/>
</dbReference>
<organism evidence="6">
    <name type="scientific">Phaffia rhodozyma</name>
    <name type="common">Yeast</name>
    <name type="synonym">Xanthophyllomyces dendrorhous</name>
    <dbReference type="NCBI Taxonomy" id="264483"/>
    <lineage>
        <taxon>Eukaryota</taxon>
        <taxon>Fungi</taxon>
        <taxon>Dikarya</taxon>
        <taxon>Basidiomycota</taxon>
        <taxon>Agaricomycotina</taxon>
        <taxon>Tremellomycetes</taxon>
        <taxon>Cystofilobasidiales</taxon>
        <taxon>Mrakiaceae</taxon>
        <taxon>Phaffia</taxon>
    </lineage>
</organism>
<feature type="transmembrane region" description="Helical" evidence="5">
    <location>
        <begin position="7"/>
        <end position="30"/>
    </location>
</feature>
<dbReference type="Gene3D" id="1.20.140.150">
    <property type="match status" value="1"/>
</dbReference>
<keyword evidence="4 5" id="KW-0472">Membrane</keyword>
<dbReference type="EMBL" id="LN483167">
    <property type="protein sequence ID" value="CDZ97306.1"/>
    <property type="molecule type" value="Genomic_DNA"/>
</dbReference>